<dbReference type="InterPro" id="IPR017871">
    <property type="entry name" value="ABC_transporter-like_CS"/>
</dbReference>
<dbReference type="Gene3D" id="3.40.50.300">
    <property type="entry name" value="P-loop containing nucleotide triphosphate hydrolases"/>
    <property type="match status" value="1"/>
</dbReference>
<feature type="domain" description="ABC transporter" evidence="4">
    <location>
        <begin position="5"/>
        <end position="242"/>
    </location>
</feature>
<organism evidence="5">
    <name type="scientific">Thiolapillus brandeum</name>
    <dbReference type="NCBI Taxonomy" id="1076588"/>
    <lineage>
        <taxon>Bacteria</taxon>
        <taxon>Pseudomonadati</taxon>
        <taxon>Pseudomonadota</taxon>
        <taxon>Gammaproteobacteria</taxon>
        <taxon>Chromatiales</taxon>
        <taxon>Sedimenticolaceae</taxon>
        <taxon>Thiolapillus</taxon>
    </lineage>
</organism>
<dbReference type="PROSITE" id="PS50893">
    <property type="entry name" value="ABC_TRANSPORTER_2"/>
    <property type="match status" value="1"/>
</dbReference>
<accession>A0A831WEY8</accession>
<dbReference type="EMBL" id="DRLF01000152">
    <property type="protein sequence ID" value="HEC06036.1"/>
    <property type="molecule type" value="Genomic_DNA"/>
</dbReference>
<keyword evidence="2" id="KW-0547">Nucleotide-binding</keyword>
<dbReference type="PROSITE" id="PS00211">
    <property type="entry name" value="ABC_TRANSPORTER_1"/>
    <property type="match status" value="1"/>
</dbReference>
<dbReference type="AlphaFoldDB" id="A0A831WEY8"/>
<comment type="caution">
    <text evidence="5">The sequence shown here is derived from an EMBL/GenBank/DDBJ whole genome shotgun (WGS) entry which is preliminary data.</text>
</comment>
<keyword evidence="1" id="KW-0813">Transport</keyword>
<proteinExistence type="predicted"/>
<evidence type="ECO:0000256" key="3">
    <source>
        <dbReference type="ARBA" id="ARBA00022840"/>
    </source>
</evidence>
<keyword evidence="3 5" id="KW-0067">ATP-binding</keyword>
<dbReference type="Proteomes" id="UP000886339">
    <property type="component" value="Unassembled WGS sequence"/>
</dbReference>
<evidence type="ECO:0000256" key="1">
    <source>
        <dbReference type="ARBA" id="ARBA00022448"/>
    </source>
</evidence>
<gene>
    <name evidence="5" type="ORF">ENJ12_04260</name>
</gene>
<dbReference type="Pfam" id="PF00005">
    <property type="entry name" value="ABC_tran"/>
    <property type="match status" value="1"/>
</dbReference>
<reference evidence="5" key="1">
    <citation type="journal article" date="2020" name="mSystems">
        <title>Genome- and Community-Level Interaction Insights into Carbon Utilization and Element Cycling Functions of Hydrothermarchaeota in Hydrothermal Sediment.</title>
        <authorList>
            <person name="Zhou Z."/>
            <person name="Liu Y."/>
            <person name="Xu W."/>
            <person name="Pan J."/>
            <person name="Luo Z.H."/>
            <person name="Li M."/>
        </authorList>
    </citation>
    <scope>NUCLEOTIDE SEQUENCE [LARGE SCALE GENOMIC DNA]</scope>
    <source>
        <strain evidence="5">HyVt-458</strain>
    </source>
</reference>
<dbReference type="InterPro" id="IPR003593">
    <property type="entry name" value="AAA+_ATPase"/>
</dbReference>
<dbReference type="SUPFAM" id="SSF52540">
    <property type="entry name" value="P-loop containing nucleoside triphosphate hydrolases"/>
    <property type="match status" value="1"/>
</dbReference>
<evidence type="ECO:0000256" key="2">
    <source>
        <dbReference type="ARBA" id="ARBA00022741"/>
    </source>
</evidence>
<name>A0A831WEY8_9GAMM</name>
<dbReference type="InterPro" id="IPR003439">
    <property type="entry name" value="ABC_transporter-like_ATP-bd"/>
</dbReference>
<dbReference type="PANTHER" id="PTHR43023">
    <property type="entry name" value="PROTEIN TRIGALACTOSYLDIACYLGLYCEROL 3, CHLOROPLASTIC"/>
    <property type="match status" value="1"/>
</dbReference>
<dbReference type="InterPro" id="IPR027417">
    <property type="entry name" value="P-loop_NTPase"/>
</dbReference>
<dbReference type="GO" id="GO:0016887">
    <property type="term" value="F:ATP hydrolysis activity"/>
    <property type="evidence" value="ECO:0007669"/>
    <property type="project" value="InterPro"/>
</dbReference>
<evidence type="ECO:0000313" key="5">
    <source>
        <dbReference type="EMBL" id="HEC06036.1"/>
    </source>
</evidence>
<dbReference type="GO" id="GO:0005524">
    <property type="term" value="F:ATP binding"/>
    <property type="evidence" value="ECO:0007669"/>
    <property type="project" value="UniProtKB-KW"/>
</dbReference>
<protein>
    <submittedName>
        <fullName evidence="5">ATP-binding cassette domain-containing protein</fullName>
    </submittedName>
</protein>
<dbReference type="PANTHER" id="PTHR43023:SF3">
    <property type="entry name" value="PROTEIN TRIGALACTOSYLDIACYLGLYCEROL 3, CHLOROPLASTIC"/>
    <property type="match status" value="1"/>
</dbReference>
<evidence type="ECO:0000259" key="4">
    <source>
        <dbReference type="PROSITE" id="PS50893"/>
    </source>
</evidence>
<dbReference type="SMART" id="SM00382">
    <property type="entry name" value="AAA"/>
    <property type="match status" value="1"/>
</dbReference>
<sequence length="254" mass="27980">MNPVIKVSNVVTRFGSNLVHDGINLSVRQGEIYGLLGGSGSGKSTLLREMIMLQRPQSGQVVVLGHDLGNVGREEAAWLRRQWGVLFQAGALYSSLTVAENVGIKLKEYAHLPKNILQEIVRMKIRMVGLPDYAADLYPAELSGGMIKRASLARALAMDPGLLFLDEPTSGLDPIGAEAFDKLILELREMLNLTVVMVTHDLDSIWTIVDRLAVLGDKKVIAEGSLKEVMNQPHPIIQKFFHGERGRIRVQHGK</sequence>